<dbReference type="GO" id="GO:0009279">
    <property type="term" value="C:cell outer membrane"/>
    <property type="evidence" value="ECO:0007669"/>
    <property type="project" value="TreeGrafter"/>
</dbReference>
<dbReference type="PANTHER" id="PTHR21666:SF263">
    <property type="entry name" value="MUREIN HYDROLASE ACTIVATOR NLPD"/>
    <property type="match status" value="1"/>
</dbReference>
<feature type="compositionally biased region" description="Low complexity" evidence="2">
    <location>
        <begin position="166"/>
        <end position="188"/>
    </location>
</feature>
<dbReference type="Proteomes" id="UP000004510">
    <property type="component" value="Unassembled WGS sequence"/>
</dbReference>
<keyword evidence="3" id="KW-1133">Transmembrane helix</keyword>
<dbReference type="InterPro" id="IPR011055">
    <property type="entry name" value="Dup_hybrid_motif"/>
</dbReference>
<feature type="region of interest" description="Disordered" evidence="2">
    <location>
        <begin position="162"/>
        <end position="194"/>
    </location>
</feature>
<feature type="domain" description="LysM" evidence="4">
    <location>
        <begin position="115"/>
        <end position="159"/>
    </location>
</feature>
<keyword evidence="3" id="KW-0812">Transmembrane</keyword>
<dbReference type="Pfam" id="PF01551">
    <property type="entry name" value="Peptidase_M23"/>
    <property type="match status" value="1"/>
</dbReference>
<evidence type="ECO:0000313" key="6">
    <source>
        <dbReference type="Proteomes" id="UP000004510"/>
    </source>
</evidence>
<accession>D4XI72</accession>
<evidence type="ECO:0000256" key="2">
    <source>
        <dbReference type="SAM" id="MobiDB-lite"/>
    </source>
</evidence>
<dbReference type="CDD" id="cd00118">
    <property type="entry name" value="LysM"/>
    <property type="match status" value="1"/>
</dbReference>
<proteinExistence type="inferred from homology"/>
<dbReference type="PATRIC" id="fig|742159.3.peg.653"/>
<dbReference type="eggNOG" id="COG4942">
    <property type="taxonomic scope" value="Bacteria"/>
</dbReference>
<comment type="caution">
    <text evidence="5">The sequence shown here is derived from an EMBL/GenBank/DDBJ whole genome shotgun (WGS) entry which is preliminary data.</text>
</comment>
<dbReference type="GO" id="GO:0032153">
    <property type="term" value="C:cell division site"/>
    <property type="evidence" value="ECO:0007669"/>
    <property type="project" value="TreeGrafter"/>
</dbReference>
<evidence type="ECO:0000313" key="5">
    <source>
        <dbReference type="EMBL" id="EFF73484.1"/>
    </source>
</evidence>
<protein>
    <submittedName>
        <fullName evidence="5">Peptidase, M23 family</fullName>
    </submittedName>
</protein>
<dbReference type="AlphaFoldDB" id="D4XI72"/>
<keyword evidence="3" id="KW-0472">Membrane</keyword>
<dbReference type="Gene3D" id="2.70.70.10">
    <property type="entry name" value="Glucose Permease (Domain IIA)"/>
    <property type="match status" value="1"/>
</dbReference>
<dbReference type="InterPro" id="IPR016047">
    <property type="entry name" value="M23ase_b-sheet_dom"/>
</dbReference>
<dbReference type="eggNOG" id="COG1388">
    <property type="taxonomic scope" value="Bacteria"/>
</dbReference>
<evidence type="ECO:0000256" key="1">
    <source>
        <dbReference type="ARBA" id="ARBA00038420"/>
    </source>
</evidence>
<gene>
    <name evidence="5" type="primary">nlpD</name>
    <name evidence="5" type="ORF">HMPREF0004_5169</name>
</gene>
<feature type="transmembrane region" description="Helical" evidence="3">
    <location>
        <begin position="88"/>
        <end position="106"/>
    </location>
</feature>
<dbReference type="Gene3D" id="3.10.350.10">
    <property type="entry name" value="LysM domain"/>
    <property type="match status" value="1"/>
</dbReference>
<dbReference type="EMBL" id="ADMS01000118">
    <property type="protein sequence ID" value="EFF73484.1"/>
    <property type="molecule type" value="Genomic_DNA"/>
</dbReference>
<dbReference type="HOGENOM" id="CLU_029425_0_4_4"/>
<reference evidence="5" key="1">
    <citation type="submission" date="2010-03" db="EMBL/GenBank/DDBJ databases">
        <authorList>
            <person name="Itskovich V.B."/>
        </authorList>
    </citation>
    <scope>NUCLEOTIDE SEQUENCE</scope>
    <source>
        <strain evidence="5">ATCC 43553</strain>
    </source>
</reference>
<dbReference type="InterPro" id="IPR018392">
    <property type="entry name" value="LysM"/>
</dbReference>
<dbReference type="CDD" id="cd12797">
    <property type="entry name" value="M23_peptidase"/>
    <property type="match status" value="1"/>
</dbReference>
<organism evidence="5 6">
    <name type="scientific">Achromobacter piechaudii ATCC 43553</name>
    <dbReference type="NCBI Taxonomy" id="742159"/>
    <lineage>
        <taxon>Bacteria</taxon>
        <taxon>Pseudomonadati</taxon>
        <taxon>Pseudomonadota</taxon>
        <taxon>Betaproteobacteria</taxon>
        <taxon>Burkholderiales</taxon>
        <taxon>Alcaligenaceae</taxon>
        <taxon>Achromobacter</taxon>
    </lineage>
</organism>
<sequence length="318" mass="33151">MSVIPMSVLANALILDGSGRGDSRLIHSPGATAYRLLAPARENLGTLERKFVQPAMSAPQVSVLSLPVQTLPPTLCETARDPARLRPLARLWMLACIVALLALLAACGTTKVQPGYYRVQSGDTLTQIARKQGTSVSNLVRWNSLSNSNSIEVGQVLRVEPPAGQARTSAPSKSASKPASSSRSGTSTAKRRTAPPGAISLVWPAAGKVTRGYDGGGSNGIVISNSAGTPVVAAAGGTVAYSGSGLRGYGHLVIVKHNASFLSIYAHNSKLLVKEGQSVKQGQKIAEMGNSDSKQVGLYFELRYDGQAVDPAGNLPPK</sequence>
<dbReference type="PANTHER" id="PTHR21666">
    <property type="entry name" value="PEPTIDASE-RELATED"/>
    <property type="match status" value="1"/>
</dbReference>
<dbReference type="SUPFAM" id="SSF51261">
    <property type="entry name" value="Duplicated hybrid motif"/>
    <property type="match status" value="1"/>
</dbReference>
<comment type="similarity">
    <text evidence="1">Belongs to the E.coli NlpD/Haemophilus LppB family.</text>
</comment>
<evidence type="ECO:0000259" key="4">
    <source>
        <dbReference type="PROSITE" id="PS51782"/>
    </source>
</evidence>
<dbReference type="SMART" id="SM00257">
    <property type="entry name" value="LysM"/>
    <property type="match status" value="1"/>
</dbReference>
<dbReference type="Pfam" id="PF01476">
    <property type="entry name" value="LysM"/>
    <property type="match status" value="1"/>
</dbReference>
<dbReference type="GO" id="GO:0004222">
    <property type="term" value="F:metalloendopeptidase activity"/>
    <property type="evidence" value="ECO:0007669"/>
    <property type="project" value="TreeGrafter"/>
</dbReference>
<dbReference type="PROSITE" id="PS51782">
    <property type="entry name" value="LYSM"/>
    <property type="match status" value="1"/>
</dbReference>
<dbReference type="InterPro" id="IPR036779">
    <property type="entry name" value="LysM_dom_sf"/>
</dbReference>
<dbReference type="InterPro" id="IPR050570">
    <property type="entry name" value="Cell_wall_metabolism_enzyme"/>
</dbReference>
<evidence type="ECO:0000256" key="3">
    <source>
        <dbReference type="SAM" id="Phobius"/>
    </source>
</evidence>
<name>D4XI72_9BURK</name>